<dbReference type="PANTHER" id="PTHR44591">
    <property type="entry name" value="STRESS RESPONSE REGULATOR PROTEIN 1"/>
    <property type="match status" value="1"/>
</dbReference>
<dbReference type="PANTHER" id="PTHR44591:SF3">
    <property type="entry name" value="RESPONSE REGULATORY DOMAIN-CONTAINING PROTEIN"/>
    <property type="match status" value="1"/>
</dbReference>
<dbReference type="SUPFAM" id="SSF52172">
    <property type="entry name" value="CheY-like"/>
    <property type="match status" value="1"/>
</dbReference>
<dbReference type="Proteomes" id="UP000425960">
    <property type="component" value="Chromosome"/>
</dbReference>
<name>A0A5K7ZTX0_9BACT</name>
<keyword evidence="1 2" id="KW-0597">Phosphoprotein</keyword>
<feature type="domain" description="Response regulatory" evidence="3">
    <location>
        <begin position="1"/>
        <end position="87"/>
    </location>
</feature>
<dbReference type="EMBL" id="AP021876">
    <property type="protein sequence ID" value="BBO83663.1"/>
    <property type="molecule type" value="Genomic_DNA"/>
</dbReference>
<dbReference type="GO" id="GO:0000160">
    <property type="term" value="P:phosphorelay signal transduction system"/>
    <property type="evidence" value="ECO:0007669"/>
    <property type="project" value="InterPro"/>
</dbReference>
<dbReference type="Pfam" id="PF00072">
    <property type="entry name" value="Response_reg"/>
    <property type="match status" value="1"/>
</dbReference>
<evidence type="ECO:0000259" key="3">
    <source>
        <dbReference type="PROSITE" id="PS50110"/>
    </source>
</evidence>
<dbReference type="InterPro" id="IPR050595">
    <property type="entry name" value="Bact_response_regulator"/>
</dbReference>
<dbReference type="PROSITE" id="PS50110">
    <property type="entry name" value="RESPONSE_REGULATORY"/>
    <property type="match status" value="1"/>
</dbReference>
<gene>
    <name evidence="4" type="ORF">DSCO28_42290</name>
</gene>
<dbReference type="InterPro" id="IPR011006">
    <property type="entry name" value="CheY-like_superfamily"/>
</dbReference>
<evidence type="ECO:0000256" key="1">
    <source>
        <dbReference type="ARBA" id="ARBA00022553"/>
    </source>
</evidence>
<evidence type="ECO:0000256" key="2">
    <source>
        <dbReference type="PROSITE-ProRule" id="PRU00169"/>
    </source>
</evidence>
<sequence>MSLPALDLFKADPFRFDLVITDYNMPAMSGDQMARQMLAIRKELPIIVCTGFSELFDSQRAQALGIRQTLMKPMTMEALANTVREVLAVLYCEESITVCWRCWFPPMRRMHLCNW</sequence>
<reference evidence="4 5" key="1">
    <citation type="submission" date="2019-11" db="EMBL/GenBank/DDBJ databases">
        <title>Comparative genomics of hydrocarbon-degrading Desulfosarcina strains.</title>
        <authorList>
            <person name="Watanabe M."/>
            <person name="Kojima H."/>
            <person name="Fukui M."/>
        </authorList>
    </citation>
    <scope>NUCLEOTIDE SEQUENCE [LARGE SCALE GENOMIC DNA]</scope>
    <source>
        <strain evidence="4 5">28bB2T</strain>
    </source>
</reference>
<evidence type="ECO:0000313" key="5">
    <source>
        <dbReference type="Proteomes" id="UP000425960"/>
    </source>
</evidence>
<dbReference type="AlphaFoldDB" id="A0A5K7ZTX0"/>
<accession>A0A5K7ZTX0</accession>
<protein>
    <recommendedName>
        <fullName evidence="3">Response regulatory domain-containing protein</fullName>
    </recommendedName>
</protein>
<feature type="modified residue" description="4-aspartylphosphate" evidence="2">
    <location>
        <position position="22"/>
    </location>
</feature>
<dbReference type="Gene3D" id="3.40.50.2300">
    <property type="match status" value="1"/>
</dbReference>
<proteinExistence type="predicted"/>
<dbReference type="InterPro" id="IPR001789">
    <property type="entry name" value="Sig_transdc_resp-reg_receiver"/>
</dbReference>
<dbReference type="RefSeq" id="WP_155323814.1">
    <property type="nucleotide sequence ID" value="NZ_AP021876.1"/>
</dbReference>
<evidence type="ECO:0000313" key="4">
    <source>
        <dbReference type="EMBL" id="BBO83663.1"/>
    </source>
</evidence>
<dbReference type="KEGG" id="dov:DSCO28_42290"/>
<organism evidence="4 5">
    <name type="scientific">Desulfosarcina ovata subsp. sediminis</name>
    <dbReference type="NCBI Taxonomy" id="885957"/>
    <lineage>
        <taxon>Bacteria</taxon>
        <taxon>Pseudomonadati</taxon>
        <taxon>Thermodesulfobacteriota</taxon>
        <taxon>Desulfobacteria</taxon>
        <taxon>Desulfobacterales</taxon>
        <taxon>Desulfosarcinaceae</taxon>
        <taxon>Desulfosarcina</taxon>
    </lineage>
</organism>
<dbReference type="CDD" id="cd00156">
    <property type="entry name" value="REC"/>
    <property type="match status" value="1"/>
</dbReference>